<organism evidence="2 3">
    <name type="scientific">Paenibacillus aquistagni</name>
    <dbReference type="NCBI Taxonomy" id="1852522"/>
    <lineage>
        <taxon>Bacteria</taxon>
        <taxon>Bacillati</taxon>
        <taxon>Bacillota</taxon>
        <taxon>Bacilli</taxon>
        <taxon>Bacillales</taxon>
        <taxon>Paenibacillaceae</taxon>
        <taxon>Paenibacillus</taxon>
    </lineage>
</organism>
<name>A0A1X7IXS2_9BACL</name>
<dbReference type="GO" id="GO:0005886">
    <property type="term" value="C:plasma membrane"/>
    <property type="evidence" value="ECO:0007669"/>
    <property type="project" value="TreeGrafter"/>
</dbReference>
<dbReference type="AlphaFoldDB" id="A0A1X7IXS2"/>
<dbReference type="GO" id="GO:0000270">
    <property type="term" value="P:peptidoglycan metabolic process"/>
    <property type="evidence" value="ECO:0007669"/>
    <property type="project" value="TreeGrafter"/>
</dbReference>
<dbReference type="InterPro" id="IPR051599">
    <property type="entry name" value="Cell_Envelope_Assoc"/>
</dbReference>
<dbReference type="PANTHER" id="PTHR30336:SF4">
    <property type="entry name" value="ENVELOPE BIOGENESIS FACTOR ELYC"/>
    <property type="match status" value="1"/>
</dbReference>
<feature type="domain" description="DUF218" evidence="1">
    <location>
        <begin position="36"/>
        <end position="193"/>
    </location>
</feature>
<dbReference type="STRING" id="1852522.SAMN06295960_0987"/>
<gene>
    <name evidence="2" type="ORF">SAMN06295960_0987</name>
</gene>
<proteinExistence type="predicted"/>
<dbReference type="GO" id="GO:0043164">
    <property type="term" value="P:Gram-negative-bacterium-type cell wall biogenesis"/>
    <property type="evidence" value="ECO:0007669"/>
    <property type="project" value="TreeGrafter"/>
</dbReference>
<dbReference type="Proteomes" id="UP000193834">
    <property type="component" value="Unassembled WGS sequence"/>
</dbReference>
<protein>
    <submittedName>
        <fullName evidence="2">Uncharacterized SAM-binding protein YcdF, DUF218 family</fullName>
    </submittedName>
</protein>
<dbReference type="EMBL" id="FXAZ01000001">
    <property type="protein sequence ID" value="SMG19982.1"/>
    <property type="molecule type" value="Genomic_DNA"/>
</dbReference>
<dbReference type="Pfam" id="PF02698">
    <property type="entry name" value="DUF218"/>
    <property type="match status" value="1"/>
</dbReference>
<keyword evidence="3" id="KW-1185">Reference proteome</keyword>
<dbReference type="RefSeq" id="WP_085493185.1">
    <property type="nucleotide sequence ID" value="NZ_FXAZ01000001.1"/>
</dbReference>
<sequence length="222" mass="25209">MIPKYPKVPELSDKQIDEITKVVFCNDIILNKADLLFVFGSTDPGAVTQSLNAFKQGVVNEILISGGSSTTGIKHEDWTDGTKTEAQSIRDKLIQHGVPEDIIFIEDKSSNSKENVLFAKELFDFTQINSLYFVSKSHAVGRQYRTLQKYISSQIKMAPYPYETKLKESDNNLNHLNWMEYPESRSLVIGEYLRIIYYGMKGDIVSVDGVVEGLEEYVRGFF</sequence>
<evidence type="ECO:0000259" key="1">
    <source>
        <dbReference type="Pfam" id="PF02698"/>
    </source>
</evidence>
<evidence type="ECO:0000313" key="2">
    <source>
        <dbReference type="EMBL" id="SMG19982.1"/>
    </source>
</evidence>
<accession>A0A1X7IXS2</accession>
<dbReference type="InterPro" id="IPR014729">
    <property type="entry name" value="Rossmann-like_a/b/a_fold"/>
</dbReference>
<dbReference type="InterPro" id="IPR003848">
    <property type="entry name" value="DUF218"/>
</dbReference>
<dbReference type="CDD" id="cd06259">
    <property type="entry name" value="YdcF-like"/>
    <property type="match status" value="1"/>
</dbReference>
<evidence type="ECO:0000313" key="3">
    <source>
        <dbReference type="Proteomes" id="UP000193834"/>
    </source>
</evidence>
<dbReference type="PANTHER" id="PTHR30336">
    <property type="entry name" value="INNER MEMBRANE PROTEIN, PROBABLE PERMEASE"/>
    <property type="match status" value="1"/>
</dbReference>
<dbReference type="OrthoDB" id="9782395at2"/>
<dbReference type="Gene3D" id="3.40.50.620">
    <property type="entry name" value="HUPs"/>
    <property type="match status" value="1"/>
</dbReference>
<reference evidence="2 3" key="1">
    <citation type="submission" date="2017-04" db="EMBL/GenBank/DDBJ databases">
        <authorList>
            <person name="Afonso C.L."/>
            <person name="Miller P.J."/>
            <person name="Scott M.A."/>
            <person name="Spackman E."/>
            <person name="Goraichik I."/>
            <person name="Dimitrov K.M."/>
            <person name="Suarez D.L."/>
            <person name="Swayne D.E."/>
        </authorList>
    </citation>
    <scope>NUCLEOTIDE SEQUENCE [LARGE SCALE GENOMIC DNA]</scope>
    <source>
        <strain evidence="2 3">11</strain>
    </source>
</reference>